<gene>
    <name evidence="4" type="ORF">J4573_03700</name>
</gene>
<evidence type="ECO:0000256" key="3">
    <source>
        <dbReference type="SAM" id="Phobius"/>
    </source>
</evidence>
<dbReference type="Proteomes" id="UP000669179">
    <property type="component" value="Unassembled WGS sequence"/>
</dbReference>
<proteinExistence type="predicted"/>
<evidence type="ECO:0000313" key="4">
    <source>
        <dbReference type="EMBL" id="MBO2446180.1"/>
    </source>
</evidence>
<comment type="caution">
    <text evidence="4">The sequence shown here is derived from an EMBL/GenBank/DDBJ whole genome shotgun (WGS) entry which is preliminary data.</text>
</comment>
<keyword evidence="3" id="KW-1133">Transmembrane helix</keyword>
<feature type="transmembrane region" description="Helical" evidence="3">
    <location>
        <begin position="43"/>
        <end position="61"/>
    </location>
</feature>
<dbReference type="RefSeq" id="WP_208253739.1">
    <property type="nucleotide sequence ID" value="NZ_JAGEOJ010000001.1"/>
</dbReference>
<keyword evidence="3" id="KW-0812">Transmembrane</keyword>
<keyword evidence="3" id="KW-0472">Membrane</keyword>
<keyword evidence="1" id="KW-0175">Coiled coil</keyword>
<organism evidence="4 5">
    <name type="scientific">Actinomadura barringtoniae</name>
    <dbReference type="NCBI Taxonomy" id="1427535"/>
    <lineage>
        <taxon>Bacteria</taxon>
        <taxon>Bacillati</taxon>
        <taxon>Actinomycetota</taxon>
        <taxon>Actinomycetes</taxon>
        <taxon>Streptosporangiales</taxon>
        <taxon>Thermomonosporaceae</taxon>
        <taxon>Actinomadura</taxon>
    </lineage>
</organism>
<protein>
    <submittedName>
        <fullName evidence="4">Uncharacterized protein</fullName>
    </submittedName>
</protein>
<dbReference type="EMBL" id="JAGEOJ010000001">
    <property type="protein sequence ID" value="MBO2446180.1"/>
    <property type="molecule type" value="Genomic_DNA"/>
</dbReference>
<keyword evidence="5" id="KW-1185">Reference proteome</keyword>
<accession>A0A939P6C9</accession>
<feature type="region of interest" description="Disordered" evidence="2">
    <location>
        <begin position="133"/>
        <end position="225"/>
    </location>
</feature>
<feature type="compositionally biased region" description="Basic and acidic residues" evidence="2">
    <location>
        <begin position="139"/>
        <end position="160"/>
    </location>
</feature>
<reference evidence="4" key="1">
    <citation type="submission" date="2021-03" db="EMBL/GenBank/DDBJ databases">
        <authorList>
            <person name="Kanchanasin P."/>
            <person name="Saeng-In P."/>
            <person name="Phongsopitanun W."/>
            <person name="Yuki M."/>
            <person name="Kudo T."/>
            <person name="Ohkuma M."/>
            <person name="Tanasupawat S."/>
        </authorList>
    </citation>
    <scope>NUCLEOTIDE SEQUENCE</scope>
    <source>
        <strain evidence="4">GKU 128</strain>
    </source>
</reference>
<sequence length="225" mass="23038">MRIPKPVNAALDWAEKHLGALGVVVTLVLAAGAALLLPQSFGFPIAGLVLGLAFGGFASHLRMTKRVARVRAEMDDLLRENGALRHRNTVLASGVITRESQTTQAFVAIPEEPDEADPQKTAQLPSLDDLEEEAVAEADTDKLRPVKDSKDVKDVKESKSADAAAGSGSSSGAAKKPSQNGKASGTTSKSTSGTTSGKASGSQVKRGATTGGKSSSNSGGSGKKS</sequence>
<dbReference type="AlphaFoldDB" id="A0A939P6C9"/>
<evidence type="ECO:0000313" key="5">
    <source>
        <dbReference type="Proteomes" id="UP000669179"/>
    </source>
</evidence>
<evidence type="ECO:0000256" key="2">
    <source>
        <dbReference type="SAM" id="MobiDB-lite"/>
    </source>
</evidence>
<name>A0A939P6C9_9ACTN</name>
<feature type="coiled-coil region" evidence="1">
    <location>
        <begin position="60"/>
        <end position="87"/>
    </location>
</feature>
<feature type="compositionally biased region" description="Low complexity" evidence="2">
    <location>
        <begin position="161"/>
        <end position="202"/>
    </location>
</feature>
<evidence type="ECO:0000256" key="1">
    <source>
        <dbReference type="SAM" id="Coils"/>
    </source>
</evidence>
<feature type="transmembrane region" description="Helical" evidence="3">
    <location>
        <begin position="20"/>
        <end position="37"/>
    </location>
</feature>